<dbReference type="AlphaFoldDB" id="A0A8S2UHQ1"/>
<protein>
    <submittedName>
        <fullName evidence="1">Uncharacterized protein</fullName>
    </submittedName>
</protein>
<comment type="caution">
    <text evidence="1">The sequence shown here is derived from an EMBL/GenBank/DDBJ whole genome shotgun (WGS) entry which is preliminary data.</text>
</comment>
<reference evidence="1" key="1">
    <citation type="submission" date="2021-02" db="EMBL/GenBank/DDBJ databases">
        <authorList>
            <person name="Nowell W R."/>
        </authorList>
    </citation>
    <scope>NUCLEOTIDE SEQUENCE</scope>
</reference>
<feature type="non-terminal residue" evidence="1">
    <location>
        <position position="1"/>
    </location>
</feature>
<organism evidence="1 2">
    <name type="scientific">Rotaria magnacalcarata</name>
    <dbReference type="NCBI Taxonomy" id="392030"/>
    <lineage>
        <taxon>Eukaryota</taxon>
        <taxon>Metazoa</taxon>
        <taxon>Spiralia</taxon>
        <taxon>Gnathifera</taxon>
        <taxon>Rotifera</taxon>
        <taxon>Eurotatoria</taxon>
        <taxon>Bdelloidea</taxon>
        <taxon>Philodinida</taxon>
        <taxon>Philodinidae</taxon>
        <taxon>Rotaria</taxon>
    </lineage>
</organism>
<evidence type="ECO:0000313" key="2">
    <source>
        <dbReference type="Proteomes" id="UP000681967"/>
    </source>
</evidence>
<proteinExistence type="predicted"/>
<name>A0A8S2UHQ1_9BILA</name>
<dbReference type="EMBL" id="CAJOBH010043973">
    <property type="protein sequence ID" value="CAF4344336.1"/>
    <property type="molecule type" value="Genomic_DNA"/>
</dbReference>
<accession>A0A8S2UHQ1</accession>
<dbReference type="Proteomes" id="UP000681967">
    <property type="component" value="Unassembled WGS sequence"/>
</dbReference>
<gene>
    <name evidence="1" type="ORF">BYL167_LOCUS29230</name>
</gene>
<sequence length="48" mass="5192">GFVQLPVNECLDYQKALHAIRHTQATPIQAISVTIAQLYTTPLGAIGE</sequence>
<evidence type="ECO:0000313" key="1">
    <source>
        <dbReference type="EMBL" id="CAF4344336.1"/>
    </source>
</evidence>
<feature type="non-terminal residue" evidence="1">
    <location>
        <position position="48"/>
    </location>
</feature>